<gene>
    <name evidence="1" type="ORF">DEBURN_LOCUS9332</name>
</gene>
<proteinExistence type="predicted"/>
<protein>
    <submittedName>
        <fullName evidence="1">9390_t:CDS:1</fullName>
    </submittedName>
</protein>
<evidence type="ECO:0000313" key="1">
    <source>
        <dbReference type="EMBL" id="CAG8596934.1"/>
    </source>
</evidence>
<evidence type="ECO:0000313" key="2">
    <source>
        <dbReference type="Proteomes" id="UP000789706"/>
    </source>
</evidence>
<comment type="caution">
    <text evidence="1">The sequence shown here is derived from an EMBL/GenBank/DDBJ whole genome shotgun (WGS) entry which is preliminary data.</text>
</comment>
<reference evidence="1" key="1">
    <citation type="submission" date="2021-06" db="EMBL/GenBank/DDBJ databases">
        <authorList>
            <person name="Kallberg Y."/>
            <person name="Tangrot J."/>
            <person name="Rosling A."/>
        </authorList>
    </citation>
    <scope>NUCLEOTIDE SEQUENCE</scope>
    <source>
        <strain evidence="1">AZ414A</strain>
    </source>
</reference>
<organism evidence="1 2">
    <name type="scientific">Diversispora eburnea</name>
    <dbReference type="NCBI Taxonomy" id="1213867"/>
    <lineage>
        <taxon>Eukaryota</taxon>
        <taxon>Fungi</taxon>
        <taxon>Fungi incertae sedis</taxon>
        <taxon>Mucoromycota</taxon>
        <taxon>Glomeromycotina</taxon>
        <taxon>Glomeromycetes</taxon>
        <taxon>Diversisporales</taxon>
        <taxon>Diversisporaceae</taxon>
        <taxon>Diversispora</taxon>
    </lineage>
</organism>
<dbReference type="Proteomes" id="UP000789706">
    <property type="component" value="Unassembled WGS sequence"/>
</dbReference>
<name>A0A9N9GEL0_9GLOM</name>
<dbReference type="EMBL" id="CAJVPK010001732">
    <property type="protein sequence ID" value="CAG8596934.1"/>
    <property type="molecule type" value="Genomic_DNA"/>
</dbReference>
<sequence>NIWLEFQNAEKKRLEMIKSKKPFVNNPGYEHPESRYFSRSLNFMLESISIINSTLGI</sequence>
<accession>A0A9N9GEL0</accession>
<dbReference type="AlphaFoldDB" id="A0A9N9GEL0"/>
<keyword evidence="2" id="KW-1185">Reference proteome</keyword>
<feature type="non-terminal residue" evidence="1">
    <location>
        <position position="1"/>
    </location>
</feature>